<protein>
    <recommendedName>
        <fullName evidence="4">Sulfur globule protein</fullName>
    </recommendedName>
</protein>
<reference evidence="2 3" key="1">
    <citation type="journal article" date="2016" name="Environ. Microbiol.">
        <title>New Methyloceanibacter diversity from North Sea sediments includes methanotroph containing solely the soluble methane monooxygenase.</title>
        <authorList>
            <person name="Vekeman B."/>
            <person name="Kerckhof F.M."/>
            <person name="Cremers G."/>
            <person name="de Vos P."/>
            <person name="Vandamme P."/>
            <person name="Boon N."/>
            <person name="Op den Camp H.J."/>
            <person name="Heylen K."/>
        </authorList>
    </citation>
    <scope>NUCLEOTIDE SEQUENCE [LARGE SCALE GENOMIC DNA]</scope>
    <source>
        <strain evidence="2 3">R-67177</strain>
    </source>
</reference>
<evidence type="ECO:0000313" key="3">
    <source>
        <dbReference type="Proteomes" id="UP000095042"/>
    </source>
</evidence>
<evidence type="ECO:0008006" key="4">
    <source>
        <dbReference type="Google" id="ProtNLM"/>
    </source>
</evidence>
<dbReference type="RefSeq" id="WP_069623003.1">
    <property type="nucleotide sequence ID" value="NZ_LPWD01000049.1"/>
</dbReference>
<organism evidence="2 3">
    <name type="scientific">Methyloceanibacter marginalis</name>
    <dbReference type="NCBI Taxonomy" id="1774971"/>
    <lineage>
        <taxon>Bacteria</taxon>
        <taxon>Pseudomonadati</taxon>
        <taxon>Pseudomonadota</taxon>
        <taxon>Alphaproteobacteria</taxon>
        <taxon>Hyphomicrobiales</taxon>
        <taxon>Hyphomicrobiaceae</taxon>
        <taxon>Methyloceanibacter</taxon>
    </lineage>
</organism>
<name>A0A1E3WDI3_9HYPH</name>
<feature type="chain" id="PRO_5009139227" description="Sulfur globule protein" evidence="1">
    <location>
        <begin position="28"/>
        <end position="94"/>
    </location>
</feature>
<keyword evidence="1" id="KW-0732">Signal</keyword>
<comment type="caution">
    <text evidence="2">The sequence shown here is derived from an EMBL/GenBank/DDBJ whole genome shotgun (WGS) entry which is preliminary data.</text>
</comment>
<keyword evidence="3" id="KW-1185">Reference proteome</keyword>
<proteinExistence type="predicted"/>
<evidence type="ECO:0000256" key="1">
    <source>
        <dbReference type="SAM" id="SignalP"/>
    </source>
</evidence>
<evidence type="ECO:0000313" key="2">
    <source>
        <dbReference type="EMBL" id="ODS03800.1"/>
    </source>
</evidence>
<gene>
    <name evidence="2" type="ORF">AUC71_07650</name>
</gene>
<accession>A0A1E3WDI3</accession>
<dbReference type="Proteomes" id="UP000095042">
    <property type="component" value="Unassembled WGS sequence"/>
</dbReference>
<dbReference type="AlphaFoldDB" id="A0A1E3WDI3"/>
<dbReference type="EMBL" id="LPWD01000049">
    <property type="protein sequence ID" value="ODS03800.1"/>
    <property type="molecule type" value="Genomic_DNA"/>
</dbReference>
<feature type="signal peptide" evidence="1">
    <location>
        <begin position="1"/>
        <end position="27"/>
    </location>
</feature>
<sequence length="94" mass="10874">MTIALRAGALALALLAGTVMTAAPAMADRGYHDRSWGKSWNKKHYQHNRHRGYARKGYNNRYGWDRRYSHSRYGYRRPAPGWFYGAPGFSIIIR</sequence>